<comment type="caution">
    <text evidence="2">The sequence shown here is derived from an EMBL/GenBank/DDBJ whole genome shotgun (WGS) entry which is preliminary data.</text>
</comment>
<evidence type="ECO:0000313" key="2">
    <source>
        <dbReference type="EMBL" id="REJ39390.1"/>
    </source>
</evidence>
<reference evidence="2 3" key="1">
    <citation type="submission" date="2017-10" db="EMBL/GenBank/DDBJ databases">
        <title>A large-scale comparative metagenomic study reveals the eutrophication-driven functional interactions in six Microcystis-epibionts communities.</title>
        <authorList>
            <person name="Li Q."/>
            <person name="Lin F."/>
        </authorList>
    </citation>
    <scope>NUCLEOTIDE SEQUENCE [LARGE SCALE GENOMIC DNA]</scope>
    <source>
        <strain evidence="2">TF09</strain>
    </source>
</reference>
<dbReference type="PANTHER" id="PTHR36173:SF2">
    <property type="entry name" value="RIBONUCLEASE VAPC16"/>
    <property type="match status" value="1"/>
</dbReference>
<evidence type="ECO:0000259" key="1">
    <source>
        <dbReference type="Pfam" id="PF01850"/>
    </source>
</evidence>
<evidence type="ECO:0000313" key="3">
    <source>
        <dbReference type="Proteomes" id="UP000256873"/>
    </source>
</evidence>
<dbReference type="InterPro" id="IPR052919">
    <property type="entry name" value="TA_system_RNase"/>
</dbReference>
<dbReference type="Pfam" id="PF01850">
    <property type="entry name" value="PIN"/>
    <property type="match status" value="1"/>
</dbReference>
<dbReference type="SUPFAM" id="SSF88723">
    <property type="entry name" value="PIN domain-like"/>
    <property type="match status" value="1"/>
</dbReference>
<dbReference type="Proteomes" id="UP000256873">
    <property type="component" value="Unassembled WGS sequence"/>
</dbReference>
<dbReference type="InterPro" id="IPR002716">
    <property type="entry name" value="PIN_dom"/>
</dbReference>
<gene>
    <name evidence="2" type="ORF">DWQ54_21700</name>
</gene>
<name>A0A3E0KVV1_9CHRO</name>
<dbReference type="InterPro" id="IPR029060">
    <property type="entry name" value="PIN-like_dom_sf"/>
</dbReference>
<accession>A0A3E0KVV1</accession>
<protein>
    <submittedName>
        <fullName evidence="2">Type II toxin-antitoxin system VapC family toxin</fullName>
    </submittedName>
</protein>
<sequence length="128" mass="15386">MLKVLIDTHVFLWYVTNNKQLRDNHKIMINERENLVYLSQASIWEMAIKYSLRKLTFDTPFREFIQSQIQINDFQVLPLNLLHFEQVAQLPFQHRDPFDRMIIAQAIAENVPVISYDQVFDCYIVKRL</sequence>
<feature type="domain" description="PIN" evidence="1">
    <location>
        <begin position="4"/>
        <end position="121"/>
    </location>
</feature>
<dbReference type="Gene3D" id="3.40.50.1010">
    <property type="entry name" value="5'-nuclease"/>
    <property type="match status" value="1"/>
</dbReference>
<dbReference type="InterPro" id="IPR041705">
    <property type="entry name" value="PIN_Sll0205"/>
</dbReference>
<dbReference type="CDD" id="cd09872">
    <property type="entry name" value="PIN_Sll0205-like"/>
    <property type="match status" value="1"/>
</dbReference>
<organism evidence="2 3">
    <name type="scientific">Microcystis flos-aquae TF09</name>
    <dbReference type="NCBI Taxonomy" id="2060473"/>
    <lineage>
        <taxon>Bacteria</taxon>
        <taxon>Bacillati</taxon>
        <taxon>Cyanobacteriota</taxon>
        <taxon>Cyanophyceae</taxon>
        <taxon>Oscillatoriophycideae</taxon>
        <taxon>Chroococcales</taxon>
        <taxon>Microcystaceae</taxon>
        <taxon>Microcystis</taxon>
    </lineage>
</organism>
<dbReference type="AlphaFoldDB" id="A0A3E0KVV1"/>
<dbReference type="PANTHER" id="PTHR36173">
    <property type="entry name" value="RIBONUCLEASE VAPC16-RELATED"/>
    <property type="match status" value="1"/>
</dbReference>
<dbReference type="EMBL" id="QQWC01000007">
    <property type="protein sequence ID" value="REJ39390.1"/>
    <property type="molecule type" value="Genomic_DNA"/>
</dbReference>
<proteinExistence type="predicted"/>